<dbReference type="SUPFAM" id="SSF53474">
    <property type="entry name" value="alpha/beta-Hydrolases"/>
    <property type="match status" value="1"/>
</dbReference>
<sequence>MKKLRACLLISLLAASEAFVHRLSRSRVFGRLHPLHIGFMDYSPLGPEIFDDIDVAGCQIAKDKEYLNAILKEWNKEDRSFEIESKPFEYKDEEKGNLFGHLVRRKKSEPAEEKSLPGILLFHTGAGPLDVFLFHKADSLVQKYDCVVLICDIVSDCYGWAWSPDGTWYTDIRNSLLENDAQLLRSRATSAANGIGVGAPEVDPQRLAALGWCLGGQPILELGRVTSAAFDVRAMATFHGVFDRDVPITMLKDEVSSTKSGGTVLISNGKDDPMVDDEDLKCTKTVFEKSGWVVEIEEYEDTKHGFSNPAQALSEKAAFGYNEGAARKSWDATLQLLENHIF</sequence>
<reference evidence="3" key="1">
    <citation type="submission" date="2021-01" db="EMBL/GenBank/DDBJ databases">
        <authorList>
            <person name="Corre E."/>
            <person name="Pelletier E."/>
            <person name="Niang G."/>
            <person name="Scheremetjew M."/>
            <person name="Finn R."/>
            <person name="Kale V."/>
            <person name="Holt S."/>
            <person name="Cochrane G."/>
            <person name="Meng A."/>
            <person name="Brown T."/>
            <person name="Cohen L."/>
        </authorList>
    </citation>
    <scope>NUCLEOTIDE SEQUENCE</scope>
    <source>
        <strain evidence="3">Isolate 1302-5</strain>
    </source>
</reference>
<feature type="signal peptide" evidence="1">
    <location>
        <begin position="1"/>
        <end position="18"/>
    </location>
</feature>
<dbReference type="AlphaFoldDB" id="A0A7S4HSE1"/>
<dbReference type="PANTHER" id="PTHR22946">
    <property type="entry name" value="DIENELACTONE HYDROLASE DOMAIN-CONTAINING PROTEIN-RELATED"/>
    <property type="match status" value="1"/>
</dbReference>
<protein>
    <recommendedName>
        <fullName evidence="2">Dienelactone hydrolase domain-containing protein</fullName>
    </recommendedName>
</protein>
<accession>A0A7S4HSE1</accession>
<organism evidence="3">
    <name type="scientific">Odontella aurita</name>
    <dbReference type="NCBI Taxonomy" id="265563"/>
    <lineage>
        <taxon>Eukaryota</taxon>
        <taxon>Sar</taxon>
        <taxon>Stramenopiles</taxon>
        <taxon>Ochrophyta</taxon>
        <taxon>Bacillariophyta</taxon>
        <taxon>Mediophyceae</taxon>
        <taxon>Biddulphiophycidae</taxon>
        <taxon>Eupodiscales</taxon>
        <taxon>Odontellaceae</taxon>
        <taxon>Odontella</taxon>
    </lineage>
</organism>
<dbReference type="InterPro" id="IPR002925">
    <property type="entry name" value="Dienelactn_hydro"/>
</dbReference>
<proteinExistence type="predicted"/>
<gene>
    <name evidence="3" type="ORF">OAUR00152_LOCUS3442</name>
</gene>
<dbReference type="InterPro" id="IPR050261">
    <property type="entry name" value="FrsA_esterase"/>
</dbReference>
<dbReference type="InterPro" id="IPR029058">
    <property type="entry name" value="AB_hydrolase_fold"/>
</dbReference>
<dbReference type="Gene3D" id="3.40.50.1820">
    <property type="entry name" value="alpha/beta hydrolase"/>
    <property type="match status" value="1"/>
</dbReference>
<dbReference type="Pfam" id="PF01738">
    <property type="entry name" value="DLH"/>
    <property type="match status" value="1"/>
</dbReference>
<dbReference type="EMBL" id="HBKQ01004977">
    <property type="protein sequence ID" value="CAE2208006.1"/>
    <property type="molecule type" value="Transcribed_RNA"/>
</dbReference>
<name>A0A7S4HSE1_9STRA</name>
<evidence type="ECO:0000259" key="2">
    <source>
        <dbReference type="Pfam" id="PF01738"/>
    </source>
</evidence>
<feature type="chain" id="PRO_5031029604" description="Dienelactone hydrolase domain-containing protein" evidence="1">
    <location>
        <begin position="19"/>
        <end position="342"/>
    </location>
</feature>
<keyword evidence="1" id="KW-0732">Signal</keyword>
<evidence type="ECO:0000313" key="3">
    <source>
        <dbReference type="EMBL" id="CAE2208006.1"/>
    </source>
</evidence>
<evidence type="ECO:0000256" key="1">
    <source>
        <dbReference type="SAM" id="SignalP"/>
    </source>
</evidence>
<dbReference type="GO" id="GO:0016787">
    <property type="term" value="F:hydrolase activity"/>
    <property type="evidence" value="ECO:0007669"/>
    <property type="project" value="InterPro"/>
</dbReference>
<feature type="domain" description="Dienelactone hydrolase" evidence="2">
    <location>
        <begin position="199"/>
        <end position="340"/>
    </location>
</feature>
<dbReference type="PANTHER" id="PTHR22946:SF0">
    <property type="entry name" value="DIENELACTONE HYDROLASE DOMAIN-CONTAINING PROTEIN"/>
    <property type="match status" value="1"/>
</dbReference>